<feature type="repeat" description="TNFR-Cys" evidence="17">
    <location>
        <begin position="361"/>
        <end position="416"/>
    </location>
</feature>
<evidence type="ECO:0000256" key="9">
    <source>
        <dbReference type="ARBA" id="ARBA00022840"/>
    </source>
</evidence>
<feature type="binding site" evidence="18">
    <location>
        <position position="576"/>
    </location>
    <ligand>
        <name>ATP</name>
        <dbReference type="ChEBI" id="CHEBI:30616"/>
    </ligand>
</feature>
<evidence type="ECO:0000259" key="21">
    <source>
        <dbReference type="PROSITE" id="PS50050"/>
    </source>
</evidence>
<evidence type="ECO:0000256" key="1">
    <source>
        <dbReference type="ARBA" id="ARBA00004479"/>
    </source>
</evidence>
<name>A0ABP0TKZ0_9BRYO</name>
<dbReference type="PANTHER" id="PTHR47460:SF1">
    <property type="entry name" value="SERINE_THREONINE-PROTEIN KINASE-LIKE PROTEIN ACR4"/>
    <property type="match status" value="1"/>
</dbReference>
<dbReference type="Pfam" id="PF07714">
    <property type="entry name" value="PK_Tyr_Ser-Thr"/>
    <property type="match status" value="1"/>
</dbReference>
<keyword evidence="23" id="KW-1185">Reference proteome</keyword>
<keyword evidence="12 17" id="KW-1015">Disulfide bond</keyword>
<dbReference type="InterPro" id="IPR008271">
    <property type="entry name" value="Ser/Thr_kinase_AS"/>
</dbReference>
<keyword evidence="11 19" id="KW-0472">Membrane</keyword>
<proteinExistence type="predicted"/>
<keyword evidence="8" id="KW-0418">Kinase</keyword>
<evidence type="ECO:0000256" key="6">
    <source>
        <dbReference type="ARBA" id="ARBA00022729"/>
    </source>
</evidence>
<dbReference type="SMART" id="SM00220">
    <property type="entry name" value="S_TKc"/>
    <property type="match status" value="1"/>
</dbReference>
<dbReference type="SUPFAM" id="SSF50985">
    <property type="entry name" value="RCC1/BLIP-II"/>
    <property type="match status" value="1"/>
</dbReference>
<dbReference type="PROSITE" id="PS00107">
    <property type="entry name" value="PROTEIN_KINASE_ATP"/>
    <property type="match status" value="1"/>
</dbReference>
<dbReference type="Gene3D" id="1.10.510.10">
    <property type="entry name" value="Transferase(Phosphotransferase) domain 1"/>
    <property type="match status" value="2"/>
</dbReference>
<keyword evidence="3" id="KW-0723">Serine/threonine-protein kinase</keyword>
<dbReference type="SUPFAM" id="SSF56112">
    <property type="entry name" value="Protein kinase-like (PK-like)"/>
    <property type="match status" value="1"/>
</dbReference>
<keyword evidence="13" id="KW-0675">Receptor</keyword>
<evidence type="ECO:0000313" key="23">
    <source>
        <dbReference type="Proteomes" id="UP001497512"/>
    </source>
</evidence>
<keyword evidence="9 18" id="KW-0067">ATP-binding</keyword>
<evidence type="ECO:0000256" key="13">
    <source>
        <dbReference type="ARBA" id="ARBA00023170"/>
    </source>
</evidence>
<dbReference type="PROSITE" id="PS50050">
    <property type="entry name" value="TNFR_NGFR_2"/>
    <property type="match status" value="1"/>
</dbReference>
<evidence type="ECO:0000256" key="16">
    <source>
        <dbReference type="ARBA" id="ARBA00048679"/>
    </source>
</evidence>
<dbReference type="PROSITE" id="PS00108">
    <property type="entry name" value="PROTEIN_KINASE_ST"/>
    <property type="match status" value="1"/>
</dbReference>
<dbReference type="InterPro" id="IPR001245">
    <property type="entry name" value="Ser-Thr/Tyr_kinase_cat_dom"/>
</dbReference>
<comment type="catalytic activity">
    <reaction evidence="16">
        <text>L-seryl-[protein] + ATP = O-phospho-L-seryl-[protein] + ADP + H(+)</text>
        <dbReference type="Rhea" id="RHEA:17989"/>
        <dbReference type="Rhea" id="RHEA-COMP:9863"/>
        <dbReference type="Rhea" id="RHEA-COMP:11604"/>
        <dbReference type="ChEBI" id="CHEBI:15378"/>
        <dbReference type="ChEBI" id="CHEBI:29999"/>
        <dbReference type="ChEBI" id="CHEBI:30616"/>
        <dbReference type="ChEBI" id="CHEBI:83421"/>
        <dbReference type="ChEBI" id="CHEBI:456216"/>
        <dbReference type="EC" id="2.7.11.1"/>
    </reaction>
</comment>
<keyword evidence="6" id="KW-0732">Signal</keyword>
<dbReference type="InterPro" id="IPR017441">
    <property type="entry name" value="Protein_kinase_ATP_BS"/>
</dbReference>
<keyword evidence="14" id="KW-0325">Glycoprotein</keyword>
<evidence type="ECO:0000256" key="15">
    <source>
        <dbReference type="ARBA" id="ARBA00047899"/>
    </source>
</evidence>
<dbReference type="InterPro" id="IPR001368">
    <property type="entry name" value="TNFR/NGFR_Cys_rich_reg"/>
</dbReference>
<evidence type="ECO:0000256" key="10">
    <source>
        <dbReference type="ARBA" id="ARBA00022989"/>
    </source>
</evidence>
<feature type="domain" description="Protein kinase" evidence="20">
    <location>
        <begin position="548"/>
        <end position="787"/>
    </location>
</feature>
<keyword evidence="10 19" id="KW-1133">Transmembrane helix</keyword>
<comment type="catalytic activity">
    <reaction evidence="15">
        <text>L-threonyl-[protein] + ATP = O-phospho-L-threonyl-[protein] + ADP + H(+)</text>
        <dbReference type="Rhea" id="RHEA:46608"/>
        <dbReference type="Rhea" id="RHEA-COMP:11060"/>
        <dbReference type="Rhea" id="RHEA-COMP:11605"/>
        <dbReference type="ChEBI" id="CHEBI:15378"/>
        <dbReference type="ChEBI" id="CHEBI:30013"/>
        <dbReference type="ChEBI" id="CHEBI:30616"/>
        <dbReference type="ChEBI" id="CHEBI:61977"/>
        <dbReference type="ChEBI" id="CHEBI:456216"/>
        <dbReference type="EC" id="2.7.11.1"/>
    </reaction>
</comment>
<dbReference type="EMBL" id="OZ019904">
    <property type="protein sequence ID" value="CAK9198773.1"/>
    <property type="molecule type" value="Genomic_DNA"/>
</dbReference>
<evidence type="ECO:0000256" key="19">
    <source>
        <dbReference type="SAM" id="Phobius"/>
    </source>
</evidence>
<keyword evidence="7 18" id="KW-0547">Nucleotide-binding</keyword>
<dbReference type="InterPro" id="IPR009091">
    <property type="entry name" value="RCC1/BLIP-II"/>
</dbReference>
<dbReference type="PROSITE" id="PS50011">
    <property type="entry name" value="PROTEIN_KINASE_DOM"/>
    <property type="match status" value="1"/>
</dbReference>
<organism evidence="22 23">
    <name type="scientific">Sphagnum troendelagicum</name>
    <dbReference type="NCBI Taxonomy" id="128251"/>
    <lineage>
        <taxon>Eukaryota</taxon>
        <taxon>Viridiplantae</taxon>
        <taxon>Streptophyta</taxon>
        <taxon>Embryophyta</taxon>
        <taxon>Bryophyta</taxon>
        <taxon>Sphagnophytina</taxon>
        <taxon>Sphagnopsida</taxon>
        <taxon>Sphagnales</taxon>
        <taxon>Sphagnaceae</taxon>
        <taxon>Sphagnum</taxon>
    </lineage>
</organism>
<keyword evidence="4" id="KW-0808">Transferase</keyword>
<comment type="caution">
    <text evidence="17">Lacks conserved residue(s) required for the propagation of feature annotation.</text>
</comment>
<protein>
    <recommendedName>
        <fullName evidence="2">non-specific serine/threonine protein kinase</fullName>
        <ecNumber evidence="2">2.7.11.1</ecNumber>
    </recommendedName>
</protein>
<evidence type="ECO:0000256" key="14">
    <source>
        <dbReference type="ARBA" id="ARBA00023180"/>
    </source>
</evidence>
<evidence type="ECO:0000259" key="20">
    <source>
        <dbReference type="PROSITE" id="PS50011"/>
    </source>
</evidence>
<comment type="subcellular location">
    <subcellularLocation>
        <location evidence="1">Membrane</location>
        <topology evidence="1">Single-pass type I membrane protein</topology>
    </subcellularLocation>
</comment>
<evidence type="ECO:0000256" key="11">
    <source>
        <dbReference type="ARBA" id="ARBA00023136"/>
    </source>
</evidence>
<evidence type="ECO:0000313" key="22">
    <source>
        <dbReference type="EMBL" id="CAK9198773.1"/>
    </source>
</evidence>
<sequence length="796" mass="85826">MLLCCGFGAPSTERDSKCTNSSSLLRQEPPASERIVRRIILLLLVAVAFISTTLVKKTDGLGYMGSIAASYGEAGVVCAIEASGGQQVLCWGRSSSSESQQQQQLVTFSTSMPEPFVSLSGGDGFMCGLQALSLRPFCWQGNNTDQNIIPQVRQSYDSLAAGGEHVCGITPSGWIDCWSLFGSILHTPPNVSPLESIVAGRNFTCGVSKQNGTAVCWGENDLQVPSVTNPPSGIRFESLAAGMNHVCGIVMDEKNAVCWGDNSSGQASPPPGVPFAALTAGFSHTCGILNTNHEVLCWGDAININRTAVPLGTEFLAIAASSDVTCGVRESNLLAVCWGPSAADYQPPLQLFNPGVCESRECTQGLEFAFNLSVIDSTLLSICLNSSQRICAPCASTCPAGTFLSSPCSTDADRVCRDCSLCQQLLCQSLCQESLEPTEASIWTANHKTLRMKRAEVIITAATVGGFLVASLCGLVLCHRYKRTLSKLPEYVVFICACMDKNPGEKSSLMIGSCAASISSHTRILSQEKNIRMQVFRLSELRDATSGFKEVAELGRGSYGFVYKAVLPDGRQLAVKRVNAAHRIHCNSRGFEADLEVLCKVRHPQLVNLVGYCQEFGERLLIYEFMPNGTLHDHLHGGLSQLNWGMRFKVAMQAAQGIKYLHKDASPPVIHCDIKSSNILLDAEWNARVADFGLLHSSLKTDVFSFGVVLLEILSGRKVFDADNNPPNIVQWAVPKIVQGKTLGILDKNLGIPKAVEPLLRMAEIAELCVRTVADDRPSISDVALWLGLVSRGSFL</sequence>
<dbReference type="Proteomes" id="UP001497512">
    <property type="component" value="Chromosome 12"/>
</dbReference>
<dbReference type="InterPro" id="IPR011009">
    <property type="entry name" value="Kinase-like_dom_sf"/>
</dbReference>
<evidence type="ECO:0000256" key="7">
    <source>
        <dbReference type="ARBA" id="ARBA00022741"/>
    </source>
</evidence>
<dbReference type="InterPro" id="IPR000719">
    <property type="entry name" value="Prot_kinase_dom"/>
</dbReference>
<evidence type="ECO:0000256" key="2">
    <source>
        <dbReference type="ARBA" id="ARBA00012513"/>
    </source>
</evidence>
<dbReference type="Gene3D" id="3.30.200.20">
    <property type="entry name" value="Phosphorylase Kinase, domain 1"/>
    <property type="match status" value="1"/>
</dbReference>
<dbReference type="Gene3D" id="2.130.10.30">
    <property type="entry name" value="Regulator of chromosome condensation 1/beta-lactamase-inhibitor protein II"/>
    <property type="match status" value="2"/>
</dbReference>
<feature type="domain" description="TNFR-Cys" evidence="21">
    <location>
        <begin position="361"/>
        <end position="416"/>
    </location>
</feature>
<evidence type="ECO:0000256" key="4">
    <source>
        <dbReference type="ARBA" id="ARBA00022679"/>
    </source>
</evidence>
<gene>
    <name evidence="22" type="ORF">CSSPTR1EN2_LOCUS4604</name>
</gene>
<keyword evidence="5 19" id="KW-0812">Transmembrane</keyword>
<evidence type="ECO:0000256" key="5">
    <source>
        <dbReference type="ARBA" id="ARBA00022692"/>
    </source>
</evidence>
<evidence type="ECO:0000256" key="18">
    <source>
        <dbReference type="PROSITE-ProRule" id="PRU10141"/>
    </source>
</evidence>
<evidence type="ECO:0000256" key="12">
    <source>
        <dbReference type="ARBA" id="ARBA00023157"/>
    </source>
</evidence>
<evidence type="ECO:0000256" key="3">
    <source>
        <dbReference type="ARBA" id="ARBA00022527"/>
    </source>
</evidence>
<evidence type="ECO:0000256" key="17">
    <source>
        <dbReference type="PROSITE-ProRule" id="PRU00206"/>
    </source>
</evidence>
<evidence type="ECO:0000256" key="8">
    <source>
        <dbReference type="ARBA" id="ARBA00022777"/>
    </source>
</evidence>
<feature type="disulfide bond" evidence="17">
    <location>
        <begin position="398"/>
        <end position="416"/>
    </location>
</feature>
<dbReference type="PANTHER" id="PTHR47460">
    <property type="entry name" value="SERINE/THREONINE-PROTEIN KINASE-LIKE PROTEIN ACR4"/>
    <property type="match status" value="1"/>
</dbReference>
<reference evidence="22" key="1">
    <citation type="submission" date="2024-02" db="EMBL/GenBank/DDBJ databases">
        <authorList>
            <consortium name="ELIXIR-Norway"/>
            <consortium name="Elixir Norway"/>
        </authorList>
    </citation>
    <scope>NUCLEOTIDE SEQUENCE</scope>
</reference>
<accession>A0ABP0TKZ0</accession>
<feature type="transmembrane region" description="Helical" evidence="19">
    <location>
        <begin position="457"/>
        <end position="477"/>
    </location>
</feature>
<dbReference type="EC" id="2.7.11.1" evidence="2"/>